<accession>G0NF59</accession>
<organism evidence="2">
    <name type="scientific">Caenorhabditis brenneri</name>
    <name type="common">Nematode worm</name>
    <dbReference type="NCBI Taxonomy" id="135651"/>
    <lineage>
        <taxon>Eukaryota</taxon>
        <taxon>Metazoa</taxon>
        <taxon>Ecdysozoa</taxon>
        <taxon>Nematoda</taxon>
        <taxon>Chromadorea</taxon>
        <taxon>Rhabditida</taxon>
        <taxon>Rhabditina</taxon>
        <taxon>Rhabditomorpha</taxon>
        <taxon>Rhabditoidea</taxon>
        <taxon>Rhabditidae</taxon>
        <taxon>Peloderinae</taxon>
        <taxon>Caenorhabditis</taxon>
    </lineage>
</organism>
<dbReference type="EMBL" id="GL379874">
    <property type="protein sequence ID" value="EGT59039.1"/>
    <property type="molecule type" value="Genomic_DNA"/>
</dbReference>
<reference evidence="2" key="1">
    <citation type="submission" date="2011-07" db="EMBL/GenBank/DDBJ databases">
        <authorList>
            <consortium name="Caenorhabditis brenneri Sequencing and Analysis Consortium"/>
            <person name="Wilson R.K."/>
        </authorList>
    </citation>
    <scope>NUCLEOTIDE SEQUENCE [LARGE SCALE GENOMIC DNA]</scope>
    <source>
        <strain evidence="2">PB2801</strain>
    </source>
</reference>
<name>G0NF59_CAEBE</name>
<evidence type="ECO:0000313" key="1">
    <source>
        <dbReference type="EMBL" id="EGT59039.1"/>
    </source>
</evidence>
<dbReference type="InParanoid" id="G0NF59"/>
<keyword evidence="2" id="KW-1185">Reference proteome</keyword>
<gene>
    <name evidence="1" type="ORF">CAEBREN_06561</name>
</gene>
<dbReference type="AlphaFoldDB" id="G0NF59"/>
<evidence type="ECO:0000313" key="2">
    <source>
        <dbReference type="Proteomes" id="UP000008068"/>
    </source>
</evidence>
<protein>
    <submittedName>
        <fullName evidence="1">Uncharacterized protein</fullName>
    </submittedName>
</protein>
<sequence length="459" mass="53326">MNNFGNLQQQSSNNWSIGTSENHSRNLLQTIDFDVLSFEEMKRIVRQFDSSSIDKPIQWSRQNIRSFENAEKMNISACERRPLKNELDWFARENQLINLKNIFSRLQNLVDNRSIEVLIGKVKTKSSRILELLSDKNDERSVLNAQDLIRLVEERSNQWDFNIHESRESAKKCSAEIEISRQKMEDEPSKQRETKESIRMLHLEQKLKCWNTLIVVQKAMKKMEDVEECWNEMRRKIFEKNFYVQKEKARGLVPKFMTITAINWESLYVKQRKEKRIMNIEVPYPDIRLQGIEDAPVEVLKGEVFRLRKIKTVPVLPMSSGDSRMDFAQDSDPTPLSSIVKKTGTINFSIDSIIATSSGNNKSTIMHPGVLASIMALSGVFPFPFPWFPLQPTSFNNLQVNFQSFQTNSPLVSVNPMSLQPGIRKRKASNESNAFEKMPKLNYMEKCDNQEESDIENEI</sequence>
<proteinExistence type="predicted"/>
<dbReference type="Proteomes" id="UP000008068">
    <property type="component" value="Unassembled WGS sequence"/>
</dbReference>
<dbReference type="HOGENOM" id="CLU_596167_0_0_1"/>